<organism evidence="2 3">
    <name type="scientific">Acidianus brierleyi</name>
    <dbReference type="NCBI Taxonomy" id="41673"/>
    <lineage>
        <taxon>Archaea</taxon>
        <taxon>Thermoproteota</taxon>
        <taxon>Thermoprotei</taxon>
        <taxon>Sulfolobales</taxon>
        <taxon>Sulfolobaceae</taxon>
        <taxon>Acidianus</taxon>
    </lineage>
</organism>
<sequence length="145" mass="16423">MSIVRRIVSDINSLLDKTVIVKLVNNRVYTGQLSSYELTPFIISLSNAKDNDNNTFFKVILNGNNITEILVKNAPLFDVKEFADIIEHSLNLRPGDVKVYEEAGVITVLERIKVTEGGVEGNGPLAQRIYDMYNDYMSKKRKELK</sequence>
<dbReference type="CDD" id="cd11679">
    <property type="entry name" value="archaeal_Sm_like"/>
    <property type="match status" value="1"/>
</dbReference>
<dbReference type="OrthoDB" id="24895at2157"/>
<proteinExistence type="predicted"/>
<dbReference type="InterPro" id="IPR010920">
    <property type="entry name" value="LSM_dom_sf"/>
</dbReference>
<dbReference type="KEGG" id="abri:DFR85_07395"/>
<dbReference type="EMBL" id="CP029289">
    <property type="protein sequence ID" value="AWR94445.1"/>
    <property type="molecule type" value="Genomic_DNA"/>
</dbReference>
<dbReference type="Proteomes" id="UP000248044">
    <property type="component" value="Chromosome"/>
</dbReference>
<evidence type="ECO:0000313" key="2">
    <source>
        <dbReference type="EMBL" id="AWR94445.1"/>
    </source>
</evidence>
<reference evidence="2 3" key="1">
    <citation type="submission" date="2018-05" db="EMBL/GenBank/DDBJ databases">
        <title>Complete Genome Sequences of Extremely Thermoacidophilic, Metal-Mobilizing Type-Strain Members of the Archaeal Family Sulfolobaceae: Acidianus brierleyi DSM-1651T, Acidianus sulfidivorans DSM-18786T, Metallosphaera hakonensis DSM-7519T, and Metallosphaera prunae DSM-10039T.</title>
        <authorList>
            <person name="Counts J.A."/>
            <person name="Kelly R.M."/>
        </authorList>
    </citation>
    <scope>NUCLEOTIDE SEQUENCE [LARGE SCALE GENOMIC DNA]</scope>
    <source>
        <strain evidence="2 3">DSM 1651</strain>
    </source>
</reference>
<dbReference type="Pfam" id="PF14894">
    <property type="entry name" value="Lsm_C"/>
    <property type="match status" value="1"/>
</dbReference>
<feature type="domain" description="Lsm C-terminal" evidence="1">
    <location>
        <begin position="80"/>
        <end position="141"/>
    </location>
</feature>
<dbReference type="Gene3D" id="2.30.30.100">
    <property type="match status" value="1"/>
</dbReference>
<dbReference type="GeneID" id="36831969"/>
<dbReference type="Gene3D" id="3.30.310.60">
    <property type="entry name" value="Like-Sm ribonucleoprotein, C-terminal domain"/>
    <property type="match status" value="1"/>
</dbReference>
<evidence type="ECO:0000259" key="1">
    <source>
        <dbReference type="Pfam" id="PF14894"/>
    </source>
</evidence>
<name>A0A2U9IEL8_9CREN</name>
<protein>
    <submittedName>
        <fullName evidence="2">Sm ribonucleo</fullName>
    </submittedName>
</protein>
<dbReference type="RefSeq" id="WP_110270326.1">
    <property type="nucleotide sequence ID" value="NZ_CP029289.2"/>
</dbReference>
<keyword evidence="3" id="KW-1185">Reference proteome</keyword>
<dbReference type="InterPro" id="IPR037156">
    <property type="entry name" value="Lsm_C_sf"/>
</dbReference>
<gene>
    <name evidence="2" type="ORF">DFR85_07395</name>
</gene>
<dbReference type="SUPFAM" id="SSF50182">
    <property type="entry name" value="Sm-like ribonucleoproteins"/>
    <property type="match status" value="1"/>
</dbReference>
<dbReference type="AlphaFoldDB" id="A0A2U9IEL8"/>
<accession>A0A2U9IEL8</accession>
<dbReference type="InterPro" id="IPR028277">
    <property type="entry name" value="Lsm_C"/>
</dbReference>
<evidence type="ECO:0000313" key="3">
    <source>
        <dbReference type="Proteomes" id="UP000248044"/>
    </source>
</evidence>